<evidence type="ECO:0000313" key="3">
    <source>
        <dbReference type="EMBL" id="CAD5222491.1"/>
    </source>
</evidence>
<organism evidence="4 6">
    <name type="scientific">Bursaphelenchus xylophilus</name>
    <name type="common">Pinewood nematode worm</name>
    <name type="synonym">Aphelenchoides xylophilus</name>
    <dbReference type="NCBI Taxonomy" id="6326"/>
    <lineage>
        <taxon>Eukaryota</taxon>
        <taxon>Metazoa</taxon>
        <taxon>Ecdysozoa</taxon>
        <taxon>Nematoda</taxon>
        <taxon>Chromadorea</taxon>
        <taxon>Rhabditida</taxon>
        <taxon>Tylenchina</taxon>
        <taxon>Tylenchomorpha</taxon>
        <taxon>Aphelenchoidea</taxon>
        <taxon>Aphelenchoididae</taxon>
        <taxon>Bursaphelenchus</taxon>
    </lineage>
</organism>
<reference evidence="6" key="1">
    <citation type="submission" date="2016-11" db="UniProtKB">
        <authorList>
            <consortium name="WormBaseParasite"/>
        </authorList>
    </citation>
    <scope>IDENTIFICATION</scope>
</reference>
<sequence length="604" mass="67623">MAEISNATQPEELLHNGELQSGQHINAEATADLRRQLNRSESAGSSKSSKGECRDLYPHTLDATGRDAKIYVNGEVYDGLIEKIEPDMSTKVVYATKDNGDGEQLARGTDLSFKREDISVIKFRVEKPKGFRTDREYNNGTEVNENEELVEWQPDPECDTTEENENNSRGWSVEEMFRANMKLGVKSTFEGVNEKYCTAVPEGDEEARRRAEIIAQEIESQAETQRHYMLENDDEERDLDKETNFNNRGKRGPGYNNGRANRGQPYEAGANNRGGNYGQRQGQGFSNGPGNKYGSPTNRNYTPRQTGRSTAPSGAWRQDSPQQNSFIPPQSYNNSEERYGSTSPGRSRQYAQRTEPPREQHPTVEVQPIPKSPVPTLQKPESLSPTGSSGTAARASPASTKDGSEEKKDKKKFTFNPNAKAFVPTPKLAQTPPLGYIQQVPHMRQQMVVTSVPQSQYQQMPPQHYGGVQQVLQTQVIPIQQSQMMMQQQAQYIPHQPPPSQQQLIQTSLLHQHPQQQYQLQQQQIPLMHQQQGRIQVQHTGLAQGVDLQNAHLQSMAGQQMYIPQQQIVAGVQPYQPGIPPPVVPQSMFNPNQVVYGYGTPGAN</sequence>
<dbReference type="Proteomes" id="UP000659654">
    <property type="component" value="Unassembled WGS sequence"/>
</dbReference>
<feature type="compositionally biased region" description="Polar residues" evidence="1">
    <location>
        <begin position="319"/>
        <end position="352"/>
    </location>
</feature>
<dbReference type="Pfam" id="PF06741">
    <property type="entry name" value="LsmAD"/>
    <property type="match status" value="1"/>
</dbReference>
<feature type="region of interest" description="Disordered" evidence="1">
    <location>
        <begin position="219"/>
        <end position="427"/>
    </location>
</feature>
<feature type="compositionally biased region" description="Polar residues" evidence="1">
    <location>
        <begin position="379"/>
        <end position="391"/>
    </location>
</feature>
<dbReference type="Proteomes" id="UP000095284">
    <property type="component" value="Unplaced"/>
</dbReference>
<evidence type="ECO:0000259" key="2">
    <source>
        <dbReference type="SMART" id="SM01272"/>
    </source>
</evidence>
<evidence type="ECO:0000256" key="1">
    <source>
        <dbReference type="SAM" id="MobiDB-lite"/>
    </source>
</evidence>
<dbReference type="OrthoDB" id="2275718at2759"/>
<evidence type="ECO:0000313" key="4">
    <source>
        <dbReference type="Proteomes" id="UP000095284"/>
    </source>
</evidence>
<feature type="compositionally biased region" description="Low complexity" evidence="1">
    <location>
        <begin position="268"/>
        <end position="284"/>
    </location>
</feature>
<evidence type="ECO:0000313" key="6">
    <source>
        <dbReference type="WBParaSite" id="BXY_1542400.1"/>
    </source>
</evidence>
<dbReference type="PANTHER" id="PTHR12854:SF7">
    <property type="entry name" value="ATAXIN-2 HOMOLOG"/>
    <property type="match status" value="1"/>
</dbReference>
<reference evidence="3" key="2">
    <citation type="submission" date="2020-09" db="EMBL/GenBank/DDBJ databases">
        <authorList>
            <person name="Kikuchi T."/>
        </authorList>
    </citation>
    <scope>NUCLEOTIDE SEQUENCE</scope>
    <source>
        <strain evidence="3">Ka4C1</strain>
    </source>
</reference>
<dbReference type="SMART" id="SM01272">
    <property type="entry name" value="LsmAD"/>
    <property type="match status" value="1"/>
</dbReference>
<dbReference type="EMBL" id="CAJFCV020000003">
    <property type="protein sequence ID" value="CAG9110473.1"/>
    <property type="molecule type" value="Genomic_DNA"/>
</dbReference>
<accession>A0A1I7SQW1</accession>
<dbReference type="PANTHER" id="PTHR12854">
    <property type="entry name" value="ATAXIN 2-RELATED"/>
    <property type="match status" value="1"/>
</dbReference>
<feature type="domain" description="LsmAD" evidence="2">
    <location>
        <begin position="183"/>
        <end position="251"/>
    </location>
</feature>
<keyword evidence="5" id="KW-1185">Reference proteome</keyword>
<gene>
    <name evidence="3" type="ORF">BXYJ_LOCUS7459</name>
</gene>
<dbReference type="InterPro" id="IPR009604">
    <property type="entry name" value="LsmAD_domain"/>
</dbReference>
<name>A0A1I7SQW1_BURXY</name>
<protein>
    <submittedName>
        <fullName evidence="3">(pine wood nematode) hypothetical protein</fullName>
    </submittedName>
    <submittedName>
        <fullName evidence="6">LsmAD domain-containing protein</fullName>
    </submittedName>
</protein>
<proteinExistence type="predicted"/>
<dbReference type="SMR" id="A0A1I7SQW1"/>
<dbReference type="InterPro" id="IPR045117">
    <property type="entry name" value="ATXN2-like"/>
</dbReference>
<dbReference type="GO" id="GO:0003729">
    <property type="term" value="F:mRNA binding"/>
    <property type="evidence" value="ECO:0007669"/>
    <property type="project" value="TreeGrafter"/>
</dbReference>
<feature type="region of interest" description="Disordered" evidence="1">
    <location>
        <begin position="1"/>
        <end position="57"/>
    </location>
</feature>
<dbReference type="AlphaFoldDB" id="A0A1I7SQW1"/>
<dbReference type="WBParaSite" id="BXY_1542400.1">
    <property type="protein sequence ID" value="BXY_1542400.1"/>
    <property type="gene ID" value="BXY_1542400"/>
</dbReference>
<evidence type="ECO:0000313" key="5">
    <source>
        <dbReference type="Proteomes" id="UP000659654"/>
    </source>
</evidence>
<feature type="compositionally biased region" description="Polar residues" evidence="1">
    <location>
        <begin position="286"/>
        <end position="312"/>
    </location>
</feature>
<dbReference type="GO" id="GO:0034063">
    <property type="term" value="P:stress granule assembly"/>
    <property type="evidence" value="ECO:0007669"/>
    <property type="project" value="TreeGrafter"/>
</dbReference>
<dbReference type="eggNOG" id="KOG2375">
    <property type="taxonomic scope" value="Eukaryota"/>
</dbReference>
<dbReference type="EMBL" id="CAJFDI010000003">
    <property type="protein sequence ID" value="CAD5222491.1"/>
    <property type="molecule type" value="Genomic_DNA"/>
</dbReference>
<dbReference type="Proteomes" id="UP000582659">
    <property type="component" value="Unassembled WGS sequence"/>
</dbReference>
<dbReference type="GO" id="GO:0010494">
    <property type="term" value="C:cytoplasmic stress granule"/>
    <property type="evidence" value="ECO:0007669"/>
    <property type="project" value="TreeGrafter"/>
</dbReference>